<dbReference type="Proteomes" id="UP000299102">
    <property type="component" value="Unassembled WGS sequence"/>
</dbReference>
<gene>
    <name evidence="2" type="ORF">EVAR_41440_1</name>
</gene>
<feature type="compositionally biased region" description="Basic and acidic residues" evidence="1">
    <location>
        <begin position="69"/>
        <end position="87"/>
    </location>
</feature>
<reference evidence="2 3" key="1">
    <citation type="journal article" date="2019" name="Commun. Biol.">
        <title>The bagworm genome reveals a unique fibroin gene that provides high tensile strength.</title>
        <authorList>
            <person name="Kono N."/>
            <person name="Nakamura H."/>
            <person name="Ohtoshi R."/>
            <person name="Tomita M."/>
            <person name="Numata K."/>
            <person name="Arakawa K."/>
        </authorList>
    </citation>
    <scope>NUCLEOTIDE SEQUENCE [LARGE SCALE GENOMIC DNA]</scope>
</reference>
<proteinExistence type="predicted"/>
<keyword evidence="3" id="KW-1185">Reference proteome</keyword>
<dbReference type="AlphaFoldDB" id="A0A4C1W7K3"/>
<protein>
    <submittedName>
        <fullName evidence="2">Uncharacterized protein</fullName>
    </submittedName>
</protein>
<name>A0A4C1W7K3_EUMVA</name>
<organism evidence="2 3">
    <name type="scientific">Eumeta variegata</name>
    <name type="common">Bagworm moth</name>
    <name type="synonym">Eumeta japonica</name>
    <dbReference type="NCBI Taxonomy" id="151549"/>
    <lineage>
        <taxon>Eukaryota</taxon>
        <taxon>Metazoa</taxon>
        <taxon>Ecdysozoa</taxon>
        <taxon>Arthropoda</taxon>
        <taxon>Hexapoda</taxon>
        <taxon>Insecta</taxon>
        <taxon>Pterygota</taxon>
        <taxon>Neoptera</taxon>
        <taxon>Endopterygota</taxon>
        <taxon>Lepidoptera</taxon>
        <taxon>Glossata</taxon>
        <taxon>Ditrysia</taxon>
        <taxon>Tineoidea</taxon>
        <taxon>Psychidae</taxon>
        <taxon>Oiketicinae</taxon>
        <taxon>Eumeta</taxon>
    </lineage>
</organism>
<evidence type="ECO:0000313" key="3">
    <source>
        <dbReference type="Proteomes" id="UP000299102"/>
    </source>
</evidence>
<dbReference type="EMBL" id="BGZK01000476">
    <property type="protein sequence ID" value="GBP46087.1"/>
    <property type="molecule type" value="Genomic_DNA"/>
</dbReference>
<feature type="region of interest" description="Disordered" evidence="1">
    <location>
        <begin position="1"/>
        <end position="87"/>
    </location>
</feature>
<sequence>MSSDVTIVRSSHRMVTAGGPRSAGGRSRRGTSQLLLLRRGRDEGLSVTNGERAQKSHSRSGEKLPLPNYERKLELELKSTRGRELET</sequence>
<accession>A0A4C1W7K3</accession>
<comment type="caution">
    <text evidence="2">The sequence shown here is derived from an EMBL/GenBank/DDBJ whole genome shotgun (WGS) entry which is preliminary data.</text>
</comment>
<evidence type="ECO:0000256" key="1">
    <source>
        <dbReference type="SAM" id="MobiDB-lite"/>
    </source>
</evidence>
<evidence type="ECO:0000313" key="2">
    <source>
        <dbReference type="EMBL" id="GBP46087.1"/>
    </source>
</evidence>